<proteinExistence type="predicted"/>
<sequence>MQQSWFIVGEPLFERWLMIMQMVLYCTYSVKSPW</sequence>
<organism evidence="1">
    <name type="scientific">Anguilla anguilla</name>
    <name type="common">European freshwater eel</name>
    <name type="synonym">Muraena anguilla</name>
    <dbReference type="NCBI Taxonomy" id="7936"/>
    <lineage>
        <taxon>Eukaryota</taxon>
        <taxon>Metazoa</taxon>
        <taxon>Chordata</taxon>
        <taxon>Craniata</taxon>
        <taxon>Vertebrata</taxon>
        <taxon>Euteleostomi</taxon>
        <taxon>Actinopterygii</taxon>
        <taxon>Neopterygii</taxon>
        <taxon>Teleostei</taxon>
        <taxon>Anguilliformes</taxon>
        <taxon>Anguillidae</taxon>
        <taxon>Anguilla</taxon>
    </lineage>
</organism>
<reference evidence="1" key="2">
    <citation type="journal article" date="2015" name="Fish Shellfish Immunol.">
        <title>Early steps in the European eel (Anguilla anguilla)-Vibrio vulnificus interaction in the gills: Role of the RtxA13 toxin.</title>
        <authorList>
            <person name="Callol A."/>
            <person name="Pajuelo D."/>
            <person name="Ebbesson L."/>
            <person name="Teles M."/>
            <person name="MacKenzie S."/>
            <person name="Amaro C."/>
        </authorList>
    </citation>
    <scope>NUCLEOTIDE SEQUENCE</scope>
</reference>
<reference evidence="1" key="1">
    <citation type="submission" date="2014-11" db="EMBL/GenBank/DDBJ databases">
        <authorList>
            <person name="Amaro Gonzalez C."/>
        </authorList>
    </citation>
    <scope>NUCLEOTIDE SEQUENCE</scope>
</reference>
<protein>
    <submittedName>
        <fullName evidence="1">Uncharacterized protein</fullName>
    </submittedName>
</protein>
<dbReference type="AlphaFoldDB" id="A0A0E9Q8Y0"/>
<accession>A0A0E9Q8Y0</accession>
<name>A0A0E9Q8Y0_ANGAN</name>
<dbReference type="EMBL" id="GBXM01095358">
    <property type="protein sequence ID" value="JAH13219.1"/>
    <property type="molecule type" value="Transcribed_RNA"/>
</dbReference>
<evidence type="ECO:0000313" key="1">
    <source>
        <dbReference type="EMBL" id="JAH13219.1"/>
    </source>
</evidence>